<evidence type="ECO:0000259" key="4">
    <source>
        <dbReference type="PROSITE" id="PS50110"/>
    </source>
</evidence>
<dbReference type="Pfam" id="PF00072">
    <property type="entry name" value="Response_reg"/>
    <property type="match status" value="1"/>
</dbReference>
<dbReference type="PANTHER" id="PTHR37299">
    <property type="entry name" value="TRANSCRIPTIONAL REGULATOR-RELATED"/>
    <property type="match status" value="1"/>
</dbReference>
<dbReference type="RefSeq" id="WP_066732893.1">
    <property type="nucleotide sequence ID" value="NZ_JAJCIQ010000014.1"/>
</dbReference>
<dbReference type="InterPro" id="IPR046947">
    <property type="entry name" value="LytR-like"/>
</dbReference>
<dbReference type="InterPro" id="IPR007492">
    <property type="entry name" value="LytTR_DNA-bd_dom"/>
</dbReference>
<accession>A0ABS8DK03</accession>
<evidence type="ECO:0000313" key="7">
    <source>
        <dbReference type="Proteomes" id="UP001299546"/>
    </source>
</evidence>
<dbReference type="EMBL" id="JAJCIS010000014">
    <property type="protein sequence ID" value="MCB7388705.1"/>
    <property type="molecule type" value="Genomic_DNA"/>
</dbReference>
<dbReference type="SUPFAM" id="SSF52172">
    <property type="entry name" value="CheY-like"/>
    <property type="match status" value="1"/>
</dbReference>
<keyword evidence="3" id="KW-0597">Phosphoprotein</keyword>
<proteinExistence type="predicted"/>
<dbReference type="InterPro" id="IPR001789">
    <property type="entry name" value="Sig_transdc_resp-reg_receiver"/>
</dbReference>
<evidence type="ECO:0000259" key="5">
    <source>
        <dbReference type="PROSITE" id="PS50930"/>
    </source>
</evidence>
<dbReference type="SMART" id="SM00850">
    <property type="entry name" value="LytTR"/>
    <property type="match status" value="1"/>
</dbReference>
<dbReference type="PROSITE" id="PS50110">
    <property type="entry name" value="RESPONSE_REGULATORY"/>
    <property type="match status" value="1"/>
</dbReference>
<dbReference type="Proteomes" id="UP001299546">
    <property type="component" value="Unassembled WGS sequence"/>
</dbReference>
<dbReference type="InterPro" id="IPR011006">
    <property type="entry name" value="CheY-like_superfamily"/>
</dbReference>
<evidence type="ECO:0000256" key="1">
    <source>
        <dbReference type="ARBA" id="ARBA00018672"/>
    </source>
</evidence>
<feature type="modified residue" description="4-aspartylphosphate" evidence="3">
    <location>
        <position position="59"/>
    </location>
</feature>
<name>A0ABS8DK03_9FIRM</name>
<organism evidence="6 7">
    <name type="scientific">Bariatricus massiliensis</name>
    <dbReference type="NCBI Taxonomy" id="1745713"/>
    <lineage>
        <taxon>Bacteria</taxon>
        <taxon>Bacillati</taxon>
        <taxon>Bacillota</taxon>
        <taxon>Clostridia</taxon>
        <taxon>Lachnospirales</taxon>
        <taxon>Lachnospiraceae</taxon>
        <taxon>Bariatricus</taxon>
    </lineage>
</organism>
<evidence type="ECO:0000256" key="2">
    <source>
        <dbReference type="ARBA" id="ARBA00024867"/>
    </source>
</evidence>
<reference evidence="6 7" key="1">
    <citation type="submission" date="2021-10" db="EMBL/GenBank/DDBJ databases">
        <title>Collection of gut derived symbiotic bacterial strains cultured from healthy donors.</title>
        <authorList>
            <person name="Lin H."/>
            <person name="Littmann E."/>
            <person name="Kohout C."/>
            <person name="Pamer E.G."/>
        </authorList>
    </citation>
    <scope>NUCLEOTIDE SEQUENCE [LARGE SCALE GENOMIC DNA]</scope>
    <source>
        <strain evidence="6 7">DFI.1.165</strain>
    </source>
</reference>
<evidence type="ECO:0000256" key="3">
    <source>
        <dbReference type="PROSITE-ProRule" id="PRU00169"/>
    </source>
</evidence>
<comment type="caution">
    <text evidence="6">The sequence shown here is derived from an EMBL/GenBank/DDBJ whole genome shotgun (WGS) entry which is preliminary data.</text>
</comment>
<keyword evidence="6" id="KW-0238">DNA-binding</keyword>
<feature type="domain" description="HTH LytTR-type" evidence="5">
    <location>
        <begin position="136"/>
        <end position="235"/>
    </location>
</feature>
<dbReference type="Pfam" id="PF04397">
    <property type="entry name" value="LytTR"/>
    <property type="match status" value="1"/>
</dbReference>
<dbReference type="Gene3D" id="3.40.50.2300">
    <property type="match status" value="1"/>
</dbReference>
<gene>
    <name evidence="6" type="ORF">LIZ65_15560</name>
</gene>
<sequence length="242" mass="28918">MKVYICDDKRDDLKKYEKQIRDICGKHGIQLELMLYESGKKMLFDIEDDVRQPDVIYLDIHLEGEDGTEVAEALRRKQFKNEIIFLTASEKANHILYGYDVEAMHYVIKNKTPKEKFEQIFLWAFEKVSNRKREVINFSCAGESCTVPVDEIKYFEVKRKVITVYYREDSFEFYSTMDKIENMLCRKGFIRVHRSYIVSLQYVVRAAYDELVLEDGTKLPMGRNYQKLFREIWNEYQIKKTA</sequence>
<feature type="domain" description="Response regulatory" evidence="4">
    <location>
        <begin position="2"/>
        <end position="124"/>
    </location>
</feature>
<dbReference type="SMART" id="SM00448">
    <property type="entry name" value="REC"/>
    <property type="match status" value="1"/>
</dbReference>
<dbReference type="PROSITE" id="PS50930">
    <property type="entry name" value="HTH_LYTTR"/>
    <property type="match status" value="1"/>
</dbReference>
<protein>
    <recommendedName>
        <fullName evidence="1">Stage 0 sporulation protein A homolog</fullName>
    </recommendedName>
</protein>
<dbReference type="GO" id="GO:0003677">
    <property type="term" value="F:DNA binding"/>
    <property type="evidence" value="ECO:0007669"/>
    <property type="project" value="UniProtKB-KW"/>
</dbReference>
<dbReference type="PANTHER" id="PTHR37299:SF1">
    <property type="entry name" value="STAGE 0 SPORULATION PROTEIN A HOMOLOG"/>
    <property type="match status" value="1"/>
</dbReference>
<dbReference type="Gene3D" id="2.40.50.1020">
    <property type="entry name" value="LytTr DNA-binding domain"/>
    <property type="match status" value="1"/>
</dbReference>
<comment type="function">
    <text evidence="2">May play the central regulatory role in sporulation. It may be an element of the effector pathway responsible for the activation of sporulation genes in response to nutritional stress. Spo0A may act in concert with spo0H (a sigma factor) to control the expression of some genes that are critical to the sporulation process.</text>
</comment>
<evidence type="ECO:0000313" key="6">
    <source>
        <dbReference type="EMBL" id="MCB7388705.1"/>
    </source>
</evidence>
<keyword evidence="7" id="KW-1185">Reference proteome</keyword>